<dbReference type="Proteomes" id="UP000481033">
    <property type="component" value="Unassembled WGS sequence"/>
</dbReference>
<name>A0A6M0RIY1_9CYAN</name>
<dbReference type="AlphaFoldDB" id="A0A6M0RIY1"/>
<organism evidence="1 2">
    <name type="scientific">Adonisia turfae CCMR0081</name>
    <dbReference type="NCBI Taxonomy" id="2292702"/>
    <lineage>
        <taxon>Bacteria</taxon>
        <taxon>Bacillati</taxon>
        <taxon>Cyanobacteriota</taxon>
        <taxon>Adonisia</taxon>
        <taxon>Adonisia turfae</taxon>
    </lineage>
</organism>
<comment type="caution">
    <text evidence="1">The sequence shown here is derived from an EMBL/GenBank/DDBJ whole genome shotgun (WGS) entry which is preliminary data.</text>
</comment>
<reference evidence="1 2" key="1">
    <citation type="journal article" date="2020" name="Microb. Ecol.">
        <title>Ecogenomics of the Marine Benthic Filamentous Cyanobacterium Adonisia.</title>
        <authorList>
            <person name="Walter J.M."/>
            <person name="Coutinho F.H."/>
            <person name="Leomil L."/>
            <person name="Hargreaves P.I."/>
            <person name="Campeao M.E."/>
            <person name="Vieira V.V."/>
            <person name="Silva B.S."/>
            <person name="Fistarol G.O."/>
            <person name="Salomon P.S."/>
            <person name="Sawabe T."/>
            <person name="Mino S."/>
            <person name="Hosokawa M."/>
            <person name="Miyashita H."/>
            <person name="Maruyama F."/>
            <person name="van Verk M.C."/>
            <person name="Dutilh B.E."/>
            <person name="Thompson C.C."/>
            <person name="Thompson F.L."/>
        </authorList>
    </citation>
    <scope>NUCLEOTIDE SEQUENCE [LARGE SCALE GENOMIC DNA]</scope>
    <source>
        <strain evidence="1 2">CCMR0081</strain>
    </source>
</reference>
<keyword evidence="2" id="KW-1185">Reference proteome</keyword>
<evidence type="ECO:0000313" key="2">
    <source>
        <dbReference type="Proteomes" id="UP000481033"/>
    </source>
</evidence>
<evidence type="ECO:0000313" key="1">
    <source>
        <dbReference type="EMBL" id="NEZ56228.1"/>
    </source>
</evidence>
<dbReference type="EMBL" id="QXHD01000004">
    <property type="protein sequence ID" value="NEZ56228.1"/>
    <property type="molecule type" value="Genomic_DNA"/>
</dbReference>
<sequence>MNDIFPPTSRYHTIETKTLEGETGQSVAYLCRRFVPPPERFALLQEHTVRDGERLDNLTAQYLGDPEQFWRICDANGAIRPNDLTATTGQTLRITLPEGIPGAAND</sequence>
<proteinExistence type="predicted"/>
<accession>A0A6M0RIY1</accession>
<dbReference type="RefSeq" id="WP_163698195.1">
    <property type="nucleotide sequence ID" value="NZ_QXHD01000004.1"/>
</dbReference>
<gene>
    <name evidence="1" type="ORF">DXZ20_11205</name>
</gene>
<protein>
    <submittedName>
        <fullName evidence="1">LysM domain-containing protein</fullName>
    </submittedName>
</protein>